<feature type="binding site" evidence="4">
    <location>
        <position position="60"/>
    </location>
    <ligand>
        <name>substrate</name>
    </ligand>
</feature>
<keyword evidence="3 4" id="KW-0119">Carbohydrate metabolism</keyword>
<dbReference type="GO" id="GO:0043917">
    <property type="term" value="F:ribose 1,5-bisphosphate isomerase activity"/>
    <property type="evidence" value="ECO:0007669"/>
    <property type="project" value="UniProtKB-UniRule"/>
</dbReference>
<dbReference type="PANTHER" id="PTHR43475:SF2">
    <property type="entry name" value="RIBOSE 1,5-BISPHOSPHATE ISOMERASE"/>
    <property type="match status" value="1"/>
</dbReference>
<evidence type="ECO:0000313" key="6">
    <source>
        <dbReference type="Proteomes" id="UP000000663"/>
    </source>
</evidence>
<feature type="binding site" evidence="4">
    <location>
        <begin position="203"/>
        <end position="204"/>
    </location>
    <ligand>
        <name>substrate</name>
    </ligand>
</feature>
<dbReference type="OrthoDB" id="27639at2157"/>
<protein>
    <recommendedName>
        <fullName evidence="4">Ribose 1,5-bisphosphate isomerase</fullName>
        <shortName evidence="4">R15P isomerase</shortName>
        <shortName evidence="4">R15Pi</shortName>
        <ecNumber evidence="4">5.3.1.29</ecNumber>
    </recommendedName>
    <alternativeName>
        <fullName evidence="4">Ribulose 1,5-bisphosphate synthase</fullName>
        <shortName evidence="4">RuBP synthase</shortName>
    </alternativeName>
</protein>
<keyword evidence="5" id="KW-0648">Protein biosynthesis</keyword>
<dbReference type="InterPro" id="IPR037171">
    <property type="entry name" value="NagB/RpiA_transferase-like"/>
</dbReference>
<evidence type="ECO:0000313" key="5">
    <source>
        <dbReference type="EMBL" id="CAJ38114.1"/>
    </source>
</evidence>
<dbReference type="NCBIfam" id="TIGR00524">
    <property type="entry name" value="eIF-2B_rel"/>
    <property type="match status" value="1"/>
</dbReference>
<dbReference type="Gene3D" id="3.40.50.10470">
    <property type="entry name" value="Translation initiation factor eif-2b, domain 2"/>
    <property type="match status" value="1"/>
</dbReference>
<dbReference type="SUPFAM" id="SSF100950">
    <property type="entry name" value="NagB/RpiA/CoA transferase-like"/>
    <property type="match status" value="1"/>
</dbReference>
<dbReference type="InterPro" id="IPR042529">
    <property type="entry name" value="IF_2B-like_C"/>
</dbReference>
<dbReference type="GO" id="GO:0019509">
    <property type="term" value="P:L-methionine salvage from methylthioadenosine"/>
    <property type="evidence" value="ECO:0007669"/>
    <property type="project" value="TreeGrafter"/>
</dbReference>
<dbReference type="GO" id="GO:0003743">
    <property type="term" value="F:translation initiation factor activity"/>
    <property type="evidence" value="ECO:0007669"/>
    <property type="project" value="UniProtKB-KW"/>
</dbReference>
<feature type="binding site" evidence="4">
    <location>
        <position position="229"/>
    </location>
    <ligand>
        <name>substrate</name>
    </ligand>
</feature>
<dbReference type="GO" id="GO:0046523">
    <property type="term" value="F:S-methyl-5-thioribose-1-phosphate isomerase activity"/>
    <property type="evidence" value="ECO:0007669"/>
    <property type="project" value="TreeGrafter"/>
</dbReference>
<dbReference type="GO" id="GO:0019323">
    <property type="term" value="P:pentose catabolic process"/>
    <property type="evidence" value="ECO:0007669"/>
    <property type="project" value="UniProtKB-UniRule"/>
</dbReference>
<sequence>MTILHETAEKIKNMEIRGAGRIARAAALALKDEAKSIDTDSLDEFNAKMKAAYKLLYQTRPTAVSLPNALRIVMRYKASTVAEARSQIIANADAFVTGSENAVKRIGEIGARRIKDDFTIMTHCNSSAAAQIIQTAFKSKKNISVIATETRPRMQGYVTVDVMQKAGIPTTLILDSAVRYFMKKVDAVVVGADAITVNGNLINKVGTSQLALAAHEARVPFIVAAETYKFSPRTLLGELVEIEERDPSEVLSPEMQKKWPNLKIANPAFDITPHSYIDLICTEIGAIPPEMAYWVITEKLGWEIEEADENIM</sequence>
<dbReference type="NCBIfam" id="TIGR00511">
    <property type="entry name" value="ribulose_e2b2"/>
    <property type="match status" value="1"/>
</dbReference>
<dbReference type="InterPro" id="IPR005250">
    <property type="entry name" value="R15Pi"/>
</dbReference>
<keyword evidence="2 4" id="KW-0413">Isomerase</keyword>
<dbReference type="PANTHER" id="PTHR43475">
    <property type="entry name" value="METHYLTHIORIBOSE-1-PHOSPHATE ISOMERASE"/>
    <property type="match status" value="1"/>
</dbReference>
<reference evidence="5 6" key="1">
    <citation type="journal article" date="2006" name="Science">
        <title>Genome of rice cluster I archaea -- the key methane producers in the rice rhizosphere.</title>
        <authorList>
            <person name="Erkel C."/>
            <person name="Kube M."/>
            <person name="Reinhardt R."/>
            <person name="Liesack W."/>
        </authorList>
    </citation>
    <scope>NUCLEOTIDE SEQUENCE [LARGE SCALE GENOMIC DNA]</scope>
    <source>
        <strain evidence="6">DSM 22066 / NBRC 105507 / MRE50</strain>
    </source>
</reference>
<comment type="function">
    <text evidence="4">Catalyzes the isomerization of ribose 1,5-bisphosphate (R15P) to ribulose 1,5-bisphosphate (RuBP), the CO(2) acceptor and substrate for RubisCO. Functions in an archaeal AMP degradation pathway, together with AMP phosphorylase and RubisCO.</text>
</comment>
<dbReference type="eggNOG" id="arCOG01124">
    <property type="taxonomic scope" value="Archaea"/>
</dbReference>
<dbReference type="EC" id="5.3.1.29" evidence="4"/>
<dbReference type="Proteomes" id="UP000000663">
    <property type="component" value="Chromosome"/>
</dbReference>
<dbReference type="GeneID" id="5143779"/>
<comment type="similarity">
    <text evidence="1 4">Belongs to the eIF-2B alpha/beta/delta subunits family. R15P isomerase subfamily.</text>
</comment>
<accession>Q0W0H9</accession>
<dbReference type="KEGG" id="rci:RRC408"/>
<feature type="active site" description="Proton donor" evidence="4">
    <location>
        <position position="193"/>
    </location>
</feature>
<dbReference type="InterPro" id="IPR000649">
    <property type="entry name" value="IF-2B-related"/>
</dbReference>
<dbReference type="InterPro" id="IPR011559">
    <property type="entry name" value="Initiation_fac_2B_a/b/d"/>
</dbReference>
<organism evidence="5 6">
    <name type="scientific">Methanocella arvoryzae (strain DSM 22066 / NBRC 105507 / MRE50)</name>
    <dbReference type="NCBI Taxonomy" id="351160"/>
    <lineage>
        <taxon>Archaea</taxon>
        <taxon>Methanobacteriati</taxon>
        <taxon>Methanobacteriota</taxon>
        <taxon>Stenosarchaea group</taxon>
        <taxon>Methanomicrobia</taxon>
        <taxon>Methanocellales</taxon>
        <taxon>Methanocellaceae</taxon>
        <taxon>Methanocella</taxon>
    </lineage>
</organism>
<dbReference type="RefSeq" id="WP_012034477.1">
    <property type="nucleotide sequence ID" value="NC_009464.1"/>
</dbReference>
<dbReference type="Pfam" id="PF01008">
    <property type="entry name" value="IF-2B"/>
    <property type="match status" value="1"/>
</dbReference>
<comment type="caution">
    <text evidence="4">Lacks conserved residue(s) required for the propagation of feature annotation.</text>
</comment>
<dbReference type="Gene3D" id="1.20.120.420">
    <property type="entry name" value="translation initiation factor eif-2b, domain 1"/>
    <property type="match status" value="1"/>
</dbReference>
<name>Q0W0H9_METAR</name>
<evidence type="ECO:0000256" key="1">
    <source>
        <dbReference type="ARBA" id="ARBA00009229"/>
    </source>
</evidence>
<dbReference type="PATRIC" id="fig|351160.9.peg.158"/>
<dbReference type="FunFam" id="3.40.50.10470:FF:000019">
    <property type="entry name" value="Ribose 1,5-bisphosphate isomerase"/>
    <property type="match status" value="1"/>
</dbReference>
<dbReference type="STRING" id="351160.RRC408"/>
<gene>
    <name evidence="5" type="primary">eif2b2</name>
    <name evidence="5" type="ORF">RRC408</name>
</gene>
<dbReference type="AlphaFoldDB" id="Q0W0H9"/>
<evidence type="ECO:0000256" key="4">
    <source>
        <dbReference type="HAMAP-Rule" id="MF_02230"/>
    </source>
</evidence>
<evidence type="ECO:0000256" key="2">
    <source>
        <dbReference type="ARBA" id="ARBA00023235"/>
    </source>
</evidence>
<proteinExistence type="inferred from homology"/>
<comment type="miscellaneous">
    <text evidence="4">Reaction proceeds via a cis-phosphoenolate intermediate.</text>
</comment>
<keyword evidence="5" id="KW-0396">Initiation factor</keyword>
<comment type="catalytic activity">
    <reaction evidence="4">
        <text>alpha-D-ribose 1,5-bisphosphate = D-ribulose 1,5-bisphosphate</text>
        <dbReference type="Rhea" id="RHEA:32243"/>
        <dbReference type="ChEBI" id="CHEBI:57870"/>
        <dbReference type="ChEBI" id="CHEBI:68688"/>
        <dbReference type="EC" id="5.3.1.29"/>
    </reaction>
</comment>
<evidence type="ECO:0000256" key="3">
    <source>
        <dbReference type="ARBA" id="ARBA00023277"/>
    </source>
</evidence>
<dbReference type="EMBL" id="AM114193">
    <property type="protein sequence ID" value="CAJ38114.1"/>
    <property type="molecule type" value="Genomic_DNA"/>
</dbReference>
<feature type="active site" description="Proton acceptor" evidence="4">
    <location>
        <position position="124"/>
    </location>
</feature>
<keyword evidence="6" id="KW-1185">Reference proteome</keyword>
<dbReference type="FunFam" id="1.20.120.420:FF:000011">
    <property type="entry name" value="Ribose 1,5-bisphosphate isomerase"/>
    <property type="match status" value="1"/>
</dbReference>
<dbReference type="InterPro" id="IPR027363">
    <property type="entry name" value="M1Pi_N"/>
</dbReference>
<feature type="binding site" evidence="4">
    <location>
        <begin position="17"/>
        <end position="20"/>
    </location>
    <ligand>
        <name>substrate</name>
    </ligand>
</feature>
<dbReference type="HAMAP" id="MF_02230">
    <property type="entry name" value="R15P_isomerase"/>
    <property type="match status" value="1"/>
</dbReference>